<dbReference type="PATRIC" id="fig|1608419.3.peg.1419"/>
<evidence type="ECO:0000313" key="2">
    <source>
        <dbReference type="Proteomes" id="UP000035037"/>
    </source>
</evidence>
<reference evidence="1 2" key="1">
    <citation type="submission" date="2015-02" db="EMBL/GenBank/DDBJ databases">
        <authorList>
            <person name="Slaby B."/>
            <person name="Hentschel U."/>
        </authorList>
    </citation>
    <scope>NUCLEOTIDE SEQUENCE [LARGE SCALE GENOMIC DNA]</scope>
    <source>
        <strain evidence="1">15L</strain>
    </source>
</reference>
<dbReference type="AlphaFoldDB" id="A0A0G8ARM3"/>
<sequence length="205" mass="22463">MARSTTMLTWGKTTCQSRGYPGITMATALFSNHLSENREELENRLLELLPEDGSPVGNGSAQQQLGCSNENYAAVKATLLVKRLIRIELNRTTNETLEAMAKALFKYWFVDFDPVRAKAEGRSTGLSDEISALFPDSFEDSELGEIPRGVGVLRLVLLPPILGAVCIPARYPRCPTSPSNTCQSQASFCRTGKPADSFICRNPTT</sequence>
<accession>A0A0G8ARM3</accession>
<reference evidence="1 2" key="2">
    <citation type="submission" date="2015-05" db="EMBL/GenBank/DDBJ databases">
        <title>Lifestyle Evolution in Cyanobacterial Symbionts of Sponges.</title>
        <authorList>
            <person name="Burgsdorf I."/>
            <person name="Slaby B.M."/>
            <person name="Handley K.M."/>
            <person name="Haber M."/>
            <person name="Blom J."/>
            <person name="Marshall C.W."/>
            <person name="Gilbert J.A."/>
            <person name="Hentschel U."/>
            <person name="Steindler L."/>
        </authorList>
    </citation>
    <scope>NUCLEOTIDE SEQUENCE [LARGE SCALE GENOMIC DNA]</scope>
    <source>
        <strain evidence="1">15L</strain>
    </source>
</reference>
<evidence type="ECO:0000313" key="1">
    <source>
        <dbReference type="EMBL" id="KKZ09980.1"/>
    </source>
</evidence>
<proteinExistence type="predicted"/>
<protein>
    <submittedName>
        <fullName evidence="1">Uncharacterized protein</fullName>
    </submittedName>
</protein>
<dbReference type="EMBL" id="JYFQ01000223">
    <property type="protein sequence ID" value="KKZ09980.1"/>
    <property type="molecule type" value="Genomic_DNA"/>
</dbReference>
<name>A0A0G8ARM3_9SYNE</name>
<dbReference type="Proteomes" id="UP000035037">
    <property type="component" value="Unassembled WGS sequence"/>
</dbReference>
<gene>
    <name evidence="1" type="ORF">TQ37_10405</name>
</gene>
<comment type="caution">
    <text evidence="1">The sequence shown here is derived from an EMBL/GenBank/DDBJ whole genome shotgun (WGS) entry which is preliminary data.</text>
</comment>
<organism evidence="1 2">
    <name type="scientific">Candidatus Synechococcus spongiarum 15L</name>
    <dbReference type="NCBI Taxonomy" id="1608419"/>
    <lineage>
        <taxon>Bacteria</taxon>
        <taxon>Bacillati</taxon>
        <taxon>Cyanobacteriota</taxon>
        <taxon>Cyanophyceae</taxon>
        <taxon>Synechococcales</taxon>
        <taxon>Synechococcaceae</taxon>
        <taxon>Synechococcus</taxon>
    </lineage>
</organism>
<dbReference type="Gene3D" id="1.10.287.1120">
    <property type="entry name" value="Bipartite methylase S protein"/>
    <property type="match status" value="1"/>
</dbReference>